<name>A0AAN6I777_PICAN</name>
<reference evidence="7 10" key="1">
    <citation type="journal article" date="2021" name="G3 (Bethesda)">
        <title>Genomic diversity, chromosomal rearrangements, and interspecies hybridization in the ogataea polymorpha species complex.</title>
        <authorList>
            <person name="Hanson S.J."/>
            <person name="Cinneide E.O."/>
            <person name="Salzberg L.I."/>
            <person name="Wolfe K.H."/>
            <person name="McGowan J."/>
            <person name="Fitzpatrick D.A."/>
            <person name="Matlin K."/>
        </authorList>
    </citation>
    <scope>NUCLEOTIDE SEQUENCE</scope>
    <source>
        <strain evidence="8">51-138</strain>
        <strain evidence="7">61-244</strain>
    </source>
</reference>
<keyword evidence="4 5" id="KW-0539">Nucleus</keyword>
<comment type="subcellular location">
    <subcellularLocation>
        <location evidence="1 5">Nucleus</location>
    </subcellularLocation>
</comment>
<evidence type="ECO:0000313" key="7">
    <source>
        <dbReference type="EMBL" id="KAG7821691.1"/>
    </source>
</evidence>
<dbReference type="EMBL" id="JAHLVD010000018">
    <property type="protein sequence ID" value="KAG7845744.1"/>
    <property type="molecule type" value="Genomic_DNA"/>
</dbReference>
<proteinExistence type="inferred from homology"/>
<dbReference type="AlphaFoldDB" id="A0AAN6I777"/>
<evidence type="ECO:0000256" key="6">
    <source>
        <dbReference type="SAM" id="MobiDB-lite"/>
    </source>
</evidence>
<dbReference type="GO" id="GO:0042254">
    <property type="term" value="P:ribosome biogenesis"/>
    <property type="evidence" value="ECO:0007669"/>
    <property type="project" value="UniProtKB-KW"/>
</dbReference>
<evidence type="ECO:0000256" key="5">
    <source>
        <dbReference type="RuleBase" id="RU364132"/>
    </source>
</evidence>
<feature type="region of interest" description="Disordered" evidence="6">
    <location>
        <begin position="1"/>
        <end position="22"/>
    </location>
</feature>
<dbReference type="RefSeq" id="XP_043062061.1">
    <property type="nucleotide sequence ID" value="XM_043202049.1"/>
</dbReference>
<comment type="similarity">
    <text evidence="2 5">Belongs to the RRS1 family.</text>
</comment>
<gene>
    <name evidence="7" type="ORF">KL928_000166</name>
    <name evidence="8" type="ORF">KL940_004971</name>
</gene>
<comment type="caution">
    <text evidence="7">The sequence shown here is derived from an EMBL/GenBank/DDBJ whole genome shotgun (WGS) entry which is preliminary data.</text>
</comment>
<comment type="function">
    <text evidence="5">Involved in ribosomal large subunit assembly.</text>
</comment>
<dbReference type="EMBL" id="JAHLUX010000001">
    <property type="protein sequence ID" value="KAG7821691.1"/>
    <property type="molecule type" value="Genomic_DNA"/>
</dbReference>
<evidence type="ECO:0000313" key="8">
    <source>
        <dbReference type="EMBL" id="KAG7845744.1"/>
    </source>
</evidence>
<keyword evidence="3 5" id="KW-0690">Ribosome biogenesis</keyword>
<protein>
    <recommendedName>
        <fullName evidence="5">Ribosome biogenesis regulatory protein</fullName>
    </recommendedName>
</protein>
<evidence type="ECO:0000256" key="3">
    <source>
        <dbReference type="ARBA" id="ARBA00022517"/>
    </source>
</evidence>
<dbReference type="Proteomes" id="UP001196530">
    <property type="component" value="Unassembled WGS sequence"/>
</dbReference>
<evidence type="ECO:0000313" key="9">
    <source>
        <dbReference type="Proteomes" id="UP001196530"/>
    </source>
</evidence>
<accession>A0AAN6I777</accession>
<dbReference type="GO" id="GO:0005634">
    <property type="term" value="C:nucleus"/>
    <property type="evidence" value="ECO:0007669"/>
    <property type="project" value="UniProtKB-SubCell"/>
</dbReference>
<keyword evidence="10" id="KW-1185">Reference proteome</keyword>
<dbReference type="GeneID" id="66124217"/>
<organism evidence="7 9">
    <name type="scientific">Pichia angusta</name>
    <name type="common">Yeast</name>
    <name type="synonym">Hansenula polymorpha</name>
    <dbReference type="NCBI Taxonomy" id="870730"/>
    <lineage>
        <taxon>Eukaryota</taxon>
        <taxon>Fungi</taxon>
        <taxon>Dikarya</taxon>
        <taxon>Ascomycota</taxon>
        <taxon>Saccharomycotina</taxon>
        <taxon>Pichiomycetes</taxon>
        <taxon>Pichiales</taxon>
        <taxon>Pichiaceae</taxon>
        <taxon>Ogataea</taxon>
    </lineage>
</organism>
<dbReference type="Pfam" id="PF04939">
    <property type="entry name" value="RRS1"/>
    <property type="match status" value="1"/>
</dbReference>
<evidence type="ECO:0000256" key="1">
    <source>
        <dbReference type="ARBA" id="ARBA00004123"/>
    </source>
</evidence>
<sequence length="116" mass="13679">MTLIQLPDPTTQLPREKSIPKAKEPTKWELFAAKKGIKKKGKDGKLVYDEKTGKWVNKWGYKGKNKEVESDWLVELDDKNVGTENELIDPRKLSRMERKKLVKKNELQMKRNREKK</sequence>
<evidence type="ECO:0000313" key="10">
    <source>
        <dbReference type="Proteomes" id="UP001197328"/>
    </source>
</evidence>
<evidence type="ECO:0000256" key="4">
    <source>
        <dbReference type="ARBA" id="ARBA00023242"/>
    </source>
</evidence>
<dbReference type="Proteomes" id="UP001197328">
    <property type="component" value="Unassembled WGS sequence"/>
</dbReference>
<dbReference type="InterPro" id="IPR007023">
    <property type="entry name" value="Ribosom_reg"/>
</dbReference>
<evidence type="ECO:0000256" key="2">
    <source>
        <dbReference type="ARBA" id="ARBA00010077"/>
    </source>
</evidence>